<dbReference type="Proteomes" id="UP000553963">
    <property type="component" value="Unassembled WGS sequence"/>
</dbReference>
<evidence type="ECO:0000256" key="2">
    <source>
        <dbReference type="ARBA" id="ARBA00007656"/>
    </source>
</evidence>
<comment type="similarity">
    <text evidence="2">Belongs to the PpiC/parvulin rotamase family.</text>
</comment>
<evidence type="ECO:0000259" key="9">
    <source>
        <dbReference type="PROSITE" id="PS50198"/>
    </source>
</evidence>
<dbReference type="RefSeq" id="WP_343068160.1">
    <property type="nucleotide sequence ID" value="NZ_JACIDS010000007.1"/>
</dbReference>
<evidence type="ECO:0000256" key="8">
    <source>
        <dbReference type="PROSITE-ProRule" id="PRU00278"/>
    </source>
</evidence>
<keyword evidence="8 10" id="KW-0413">Isomerase</keyword>
<dbReference type="InterPro" id="IPR046357">
    <property type="entry name" value="PPIase_dom_sf"/>
</dbReference>
<evidence type="ECO:0000256" key="4">
    <source>
        <dbReference type="ARBA" id="ARBA00018370"/>
    </source>
</evidence>
<dbReference type="PROSITE" id="PS50198">
    <property type="entry name" value="PPIC_PPIASE_2"/>
    <property type="match status" value="1"/>
</dbReference>
<evidence type="ECO:0000256" key="7">
    <source>
        <dbReference type="ARBA" id="ARBA00031484"/>
    </source>
</evidence>
<organism evidence="10 11">
    <name type="scientific">Kaistia hirudinis</name>
    <dbReference type="NCBI Taxonomy" id="1293440"/>
    <lineage>
        <taxon>Bacteria</taxon>
        <taxon>Pseudomonadati</taxon>
        <taxon>Pseudomonadota</taxon>
        <taxon>Alphaproteobacteria</taxon>
        <taxon>Hyphomicrobiales</taxon>
        <taxon>Kaistiaceae</taxon>
        <taxon>Kaistia</taxon>
    </lineage>
</organism>
<gene>
    <name evidence="10" type="ORF">GGR25_004810</name>
</gene>
<dbReference type="Pfam" id="PF13145">
    <property type="entry name" value="Rotamase_2"/>
    <property type="match status" value="1"/>
</dbReference>
<dbReference type="EMBL" id="JACIDS010000007">
    <property type="protein sequence ID" value="MBB3933732.1"/>
    <property type="molecule type" value="Genomic_DNA"/>
</dbReference>
<dbReference type="GO" id="GO:0003755">
    <property type="term" value="F:peptidyl-prolyl cis-trans isomerase activity"/>
    <property type="evidence" value="ECO:0007669"/>
    <property type="project" value="UniProtKB-KW"/>
</dbReference>
<sequence length="288" mass="32346">MLGVVIFGGYQLLDRQPEAAAGAQRIEITKDDLRQLAVVWLAQGREKPTPEQLRSLVDEKAAEEMLMREAIALGLDKNDEVIKRRLAQKMDFLLADIAALAPPTDEELTTWYAAHKAEFTKPPRMRFRHLYFASDRRGEDAQSAARTALPLVAGRPPASLTAANIADPFMFRDNYVDVTPEQMAKEFGGSFAKALFELQPGDWRGPIESGYGWHLVWIDSYEAPRVPTLEEVRPVVAQAWQGEKYREVKRRAMDEIRSRYEVIVPPLDNLKLDDLTVAPSDPGTLGGD</sequence>
<name>A0A840AVM2_9HYPH</name>
<keyword evidence="5 8" id="KW-0697">Rotamase</keyword>
<dbReference type="SUPFAM" id="SSF109998">
    <property type="entry name" value="Triger factor/SurA peptide-binding domain-like"/>
    <property type="match status" value="1"/>
</dbReference>
<evidence type="ECO:0000256" key="5">
    <source>
        <dbReference type="ARBA" id="ARBA00023110"/>
    </source>
</evidence>
<protein>
    <recommendedName>
        <fullName evidence="4">Parvulin-like PPIase</fullName>
        <ecNumber evidence="3">5.2.1.8</ecNumber>
    </recommendedName>
    <alternativeName>
        <fullName evidence="6">Peptidyl-prolyl cis-trans isomerase plp</fullName>
    </alternativeName>
    <alternativeName>
        <fullName evidence="7">Rotamase plp</fullName>
    </alternativeName>
</protein>
<dbReference type="PANTHER" id="PTHR47245:SF2">
    <property type="entry name" value="PEPTIDYL-PROLYL CIS-TRANS ISOMERASE HP_0175-RELATED"/>
    <property type="match status" value="1"/>
</dbReference>
<comment type="caution">
    <text evidence="10">The sequence shown here is derived from an EMBL/GenBank/DDBJ whole genome shotgun (WGS) entry which is preliminary data.</text>
</comment>
<dbReference type="InterPro" id="IPR050245">
    <property type="entry name" value="PrsA_foldase"/>
</dbReference>
<evidence type="ECO:0000256" key="3">
    <source>
        <dbReference type="ARBA" id="ARBA00013194"/>
    </source>
</evidence>
<dbReference type="SUPFAM" id="SSF54534">
    <property type="entry name" value="FKBP-like"/>
    <property type="match status" value="1"/>
</dbReference>
<evidence type="ECO:0000313" key="10">
    <source>
        <dbReference type="EMBL" id="MBB3933732.1"/>
    </source>
</evidence>
<keyword evidence="11" id="KW-1185">Reference proteome</keyword>
<comment type="catalytic activity">
    <reaction evidence="1">
        <text>[protein]-peptidylproline (omega=180) = [protein]-peptidylproline (omega=0)</text>
        <dbReference type="Rhea" id="RHEA:16237"/>
        <dbReference type="Rhea" id="RHEA-COMP:10747"/>
        <dbReference type="Rhea" id="RHEA-COMP:10748"/>
        <dbReference type="ChEBI" id="CHEBI:83833"/>
        <dbReference type="ChEBI" id="CHEBI:83834"/>
        <dbReference type="EC" id="5.2.1.8"/>
    </reaction>
</comment>
<dbReference type="AlphaFoldDB" id="A0A840AVM2"/>
<feature type="domain" description="PpiC" evidence="9">
    <location>
        <begin position="122"/>
        <end position="220"/>
    </location>
</feature>
<dbReference type="EC" id="5.2.1.8" evidence="3"/>
<evidence type="ECO:0000313" key="11">
    <source>
        <dbReference type="Proteomes" id="UP000553963"/>
    </source>
</evidence>
<proteinExistence type="inferred from homology"/>
<dbReference type="InterPro" id="IPR027304">
    <property type="entry name" value="Trigger_fact/SurA_dom_sf"/>
</dbReference>
<reference evidence="10 11" key="1">
    <citation type="submission" date="2020-08" db="EMBL/GenBank/DDBJ databases">
        <title>Genomic Encyclopedia of Type Strains, Phase IV (KMG-IV): sequencing the most valuable type-strain genomes for metagenomic binning, comparative biology and taxonomic classification.</title>
        <authorList>
            <person name="Goeker M."/>
        </authorList>
    </citation>
    <scope>NUCLEOTIDE SEQUENCE [LARGE SCALE GENOMIC DNA]</scope>
    <source>
        <strain evidence="10 11">DSM 25966</strain>
    </source>
</reference>
<accession>A0A840AVM2</accession>
<dbReference type="PANTHER" id="PTHR47245">
    <property type="entry name" value="PEPTIDYLPROLYL ISOMERASE"/>
    <property type="match status" value="1"/>
</dbReference>
<dbReference type="Gene3D" id="3.10.50.40">
    <property type="match status" value="1"/>
</dbReference>
<evidence type="ECO:0000256" key="1">
    <source>
        <dbReference type="ARBA" id="ARBA00000971"/>
    </source>
</evidence>
<evidence type="ECO:0000256" key="6">
    <source>
        <dbReference type="ARBA" id="ARBA00030642"/>
    </source>
</evidence>
<dbReference type="InterPro" id="IPR000297">
    <property type="entry name" value="PPIase_PpiC"/>
</dbReference>